<dbReference type="SUPFAM" id="SSF56925">
    <property type="entry name" value="OMPA-like"/>
    <property type="match status" value="1"/>
</dbReference>
<accession>A0ABQ3AXG1</accession>
<dbReference type="Proteomes" id="UP000601597">
    <property type="component" value="Unassembled WGS sequence"/>
</dbReference>
<comment type="caution">
    <text evidence="2">The sequence shown here is derived from an EMBL/GenBank/DDBJ whole genome shotgun (WGS) entry which is preliminary data.</text>
</comment>
<keyword evidence="1" id="KW-0732">Signal</keyword>
<organism evidence="2 3">
    <name type="scientific">Marinobacter zhanjiangensis</name>
    <dbReference type="NCBI Taxonomy" id="578215"/>
    <lineage>
        <taxon>Bacteria</taxon>
        <taxon>Pseudomonadati</taxon>
        <taxon>Pseudomonadota</taxon>
        <taxon>Gammaproteobacteria</taxon>
        <taxon>Pseudomonadales</taxon>
        <taxon>Marinobacteraceae</taxon>
        <taxon>Marinobacter</taxon>
    </lineage>
</organism>
<feature type="chain" id="PRO_5046141042" description="Outer membrane protein beta-barrel domain-containing protein" evidence="1">
    <location>
        <begin position="23"/>
        <end position="208"/>
    </location>
</feature>
<feature type="signal peptide" evidence="1">
    <location>
        <begin position="1"/>
        <end position="22"/>
    </location>
</feature>
<evidence type="ECO:0000313" key="3">
    <source>
        <dbReference type="Proteomes" id="UP000601597"/>
    </source>
</evidence>
<proteinExistence type="predicted"/>
<dbReference type="Gene3D" id="2.40.160.20">
    <property type="match status" value="1"/>
</dbReference>
<dbReference type="RefSeq" id="WP_189575248.1">
    <property type="nucleotide sequence ID" value="NZ_BMXV01000003.1"/>
</dbReference>
<keyword evidence="3" id="KW-1185">Reference proteome</keyword>
<evidence type="ECO:0000256" key="1">
    <source>
        <dbReference type="SAM" id="SignalP"/>
    </source>
</evidence>
<evidence type="ECO:0008006" key="4">
    <source>
        <dbReference type="Google" id="ProtNLM"/>
    </source>
</evidence>
<dbReference type="EMBL" id="BMXV01000003">
    <property type="protein sequence ID" value="GGY69966.1"/>
    <property type="molecule type" value="Genomic_DNA"/>
</dbReference>
<protein>
    <recommendedName>
        <fullName evidence="4">Outer membrane protein beta-barrel domain-containing protein</fullName>
    </recommendedName>
</protein>
<sequence length="208" mass="22284">MSAIVRCLLILVFVATATQARAEVEIAPFAGFRMGGEFSVNDRDTDESDTLKFKDSEAFGVVMNFDLEEAGKQAELYFGRQETTASTSDRLLTENSYSVDVTIYQLQFGGLYFPGGRNTGGFVSGVLGVTRLEPKPSGLDDHHRAAIAIGGGYKLALTDNLLARFDLRGLYTVLDSGGAVFCDGGCAVRFDSSGYGQVEASAGLALRF</sequence>
<reference evidence="3" key="1">
    <citation type="journal article" date="2019" name="Int. J. Syst. Evol. Microbiol.">
        <title>The Global Catalogue of Microorganisms (GCM) 10K type strain sequencing project: providing services to taxonomists for standard genome sequencing and annotation.</title>
        <authorList>
            <consortium name="The Broad Institute Genomics Platform"/>
            <consortium name="The Broad Institute Genome Sequencing Center for Infectious Disease"/>
            <person name="Wu L."/>
            <person name="Ma J."/>
        </authorList>
    </citation>
    <scope>NUCLEOTIDE SEQUENCE [LARGE SCALE GENOMIC DNA]</scope>
    <source>
        <strain evidence="3">KCTC 22280</strain>
    </source>
</reference>
<gene>
    <name evidence="2" type="ORF">GCM10007071_16100</name>
</gene>
<name>A0ABQ3AXG1_9GAMM</name>
<evidence type="ECO:0000313" key="2">
    <source>
        <dbReference type="EMBL" id="GGY69966.1"/>
    </source>
</evidence>
<dbReference type="InterPro" id="IPR011250">
    <property type="entry name" value="OMP/PagP_B-barrel"/>
</dbReference>